<name>A0AAN7SQJ9_9COLE</name>
<reference evidence="3" key="1">
    <citation type="submission" date="2023-01" db="EMBL/GenBank/DDBJ databases">
        <title>Key to firefly adult light organ development and bioluminescence: homeobox transcription factors regulate luciferase expression and transportation to peroxisome.</title>
        <authorList>
            <person name="Fu X."/>
        </authorList>
    </citation>
    <scope>NUCLEOTIDE SEQUENCE [LARGE SCALE GENOMIC DNA]</scope>
</reference>
<dbReference type="EMBL" id="JARPUR010000001">
    <property type="protein sequence ID" value="KAK4884203.1"/>
    <property type="molecule type" value="Genomic_DNA"/>
</dbReference>
<accession>A0AAN7SQJ9</accession>
<dbReference type="AlphaFoldDB" id="A0AAN7SQJ9"/>
<keyword evidence="3" id="KW-1185">Reference proteome</keyword>
<gene>
    <name evidence="2" type="ORF">RN001_000474</name>
</gene>
<proteinExistence type="predicted"/>
<evidence type="ECO:0000313" key="2">
    <source>
        <dbReference type="EMBL" id="KAK4884203.1"/>
    </source>
</evidence>
<feature type="region of interest" description="Disordered" evidence="1">
    <location>
        <begin position="94"/>
        <end position="117"/>
    </location>
</feature>
<feature type="region of interest" description="Disordered" evidence="1">
    <location>
        <begin position="41"/>
        <end position="63"/>
    </location>
</feature>
<sequence>MHETLRLQYHTLQEEKRSVTQLKRLWDKLKRSRKNILAEERRELMATGGGPPKPPASPQPEIDNLIPHLNYEINVEDDSDGINLKNNAQVIQEATPGPSSASEVRPVTGTQTPKKPTVYKQNDCLNELKKARLQLIKKEETQMEELHMIRIEEAQYRREAAKFLMMQEEKKFNEMI</sequence>
<organism evidence="2 3">
    <name type="scientific">Aquatica leii</name>
    <dbReference type="NCBI Taxonomy" id="1421715"/>
    <lineage>
        <taxon>Eukaryota</taxon>
        <taxon>Metazoa</taxon>
        <taxon>Ecdysozoa</taxon>
        <taxon>Arthropoda</taxon>
        <taxon>Hexapoda</taxon>
        <taxon>Insecta</taxon>
        <taxon>Pterygota</taxon>
        <taxon>Neoptera</taxon>
        <taxon>Endopterygota</taxon>
        <taxon>Coleoptera</taxon>
        <taxon>Polyphaga</taxon>
        <taxon>Elateriformia</taxon>
        <taxon>Elateroidea</taxon>
        <taxon>Lampyridae</taxon>
        <taxon>Luciolinae</taxon>
        <taxon>Aquatica</taxon>
    </lineage>
</organism>
<dbReference type="Proteomes" id="UP001353858">
    <property type="component" value="Unassembled WGS sequence"/>
</dbReference>
<protein>
    <recommendedName>
        <fullName evidence="4">Myb/SANT-like DNA-binding domain-containing protein 4</fullName>
    </recommendedName>
</protein>
<evidence type="ECO:0000256" key="1">
    <source>
        <dbReference type="SAM" id="MobiDB-lite"/>
    </source>
</evidence>
<evidence type="ECO:0000313" key="3">
    <source>
        <dbReference type="Proteomes" id="UP001353858"/>
    </source>
</evidence>
<comment type="caution">
    <text evidence="2">The sequence shown here is derived from an EMBL/GenBank/DDBJ whole genome shotgun (WGS) entry which is preliminary data.</text>
</comment>
<evidence type="ECO:0008006" key="4">
    <source>
        <dbReference type="Google" id="ProtNLM"/>
    </source>
</evidence>